<reference evidence="1" key="1">
    <citation type="submission" date="2021-02" db="EMBL/GenBank/DDBJ databases">
        <authorList>
            <consortium name="DOE Joint Genome Institute"/>
            <person name="Ahrendt S."/>
            <person name="Looney B.P."/>
            <person name="Miyauchi S."/>
            <person name="Morin E."/>
            <person name="Drula E."/>
            <person name="Courty P.E."/>
            <person name="Chicoki N."/>
            <person name="Fauchery L."/>
            <person name="Kohler A."/>
            <person name="Kuo A."/>
            <person name="Labutti K."/>
            <person name="Pangilinan J."/>
            <person name="Lipzen A."/>
            <person name="Riley R."/>
            <person name="Andreopoulos W."/>
            <person name="He G."/>
            <person name="Johnson J."/>
            <person name="Barry K.W."/>
            <person name="Grigoriev I.V."/>
            <person name="Nagy L."/>
            <person name="Hibbett D."/>
            <person name="Henrissat B."/>
            <person name="Matheny P.B."/>
            <person name="Labbe J."/>
            <person name="Martin F."/>
        </authorList>
    </citation>
    <scope>NUCLEOTIDE SEQUENCE</scope>
    <source>
        <strain evidence="1">FP105234-sp</strain>
    </source>
</reference>
<keyword evidence="1" id="KW-0346">Stress response</keyword>
<protein>
    <submittedName>
        <fullName evidence="1">Heat shock protein 70</fullName>
    </submittedName>
</protein>
<keyword evidence="2" id="KW-1185">Reference proteome</keyword>
<comment type="caution">
    <text evidence="1">The sequence shown here is derived from an EMBL/GenBank/DDBJ whole genome shotgun (WGS) entry which is preliminary data.</text>
</comment>
<feature type="non-terminal residue" evidence="1">
    <location>
        <position position="94"/>
    </location>
</feature>
<feature type="non-terminal residue" evidence="1">
    <location>
        <position position="1"/>
    </location>
</feature>
<sequence>TVGAMTVLIKRLSTVPTKRSEVFSTYSDDQPACSSRYEGERAGTKDNNLLGKFELSGIRHQAEVNFDVDVKRYILNALASDKTTGKSNRINVTD</sequence>
<reference evidence="1" key="2">
    <citation type="journal article" date="2022" name="New Phytol.">
        <title>Evolutionary transition to the ectomycorrhizal habit in the genomes of a hyperdiverse lineage of mushroom-forming fungi.</title>
        <authorList>
            <person name="Looney B."/>
            <person name="Miyauchi S."/>
            <person name="Morin E."/>
            <person name="Drula E."/>
            <person name="Courty P.E."/>
            <person name="Kohler A."/>
            <person name="Kuo A."/>
            <person name="LaButti K."/>
            <person name="Pangilinan J."/>
            <person name="Lipzen A."/>
            <person name="Riley R."/>
            <person name="Andreopoulos W."/>
            <person name="He G."/>
            <person name="Johnson J."/>
            <person name="Nolan M."/>
            <person name="Tritt A."/>
            <person name="Barry K.W."/>
            <person name="Grigoriev I.V."/>
            <person name="Nagy L.G."/>
            <person name="Hibbett D."/>
            <person name="Henrissat B."/>
            <person name="Matheny P.B."/>
            <person name="Labbe J."/>
            <person name="Martin F.M."/>
        </authorList>
    </citation>
    <scope>NUCLEOTIDE SEQUENCE</scope>
    <source>
        <strain evidence="1">FP105234-sp</strain>
    </source>
</reference>
<dbReference type="EMBL" id="MU276098">
    <property type="protein sequence ID" value="KAI0041840.1"/>
    <property type="molecule type" value="Genomic_DNA"/>
</dbReference>
<name>A0ACB8RCZ1_9AGAM</name>
<dbReference type="Proteomes" id="UP000814033">
    <property type="component" value="Unassembled WGS sequence"/>
</dbReference>
<accession>A0ACB8RCZ1</accession>
<evidence type="ECO:0000313" key="1">
    <source>
        <dbReference type="EMBL" id="KAI0041840.1"/>
    </source>
</evidence>
<evidence type="ECO:0000313" key="2">
    <source>
        <dbReference type="Proteomes" id="UP000814033"/>
    </source>
</evidence>
<gene>
    <name evidence="1" type="ORF">FA95DRAFT_1450673</name>
</gene>
<proteinExistence type="predicted"/>
<organism evidence="1 2">
    <name type="scientific">Auriscalpium vulgare</name>
    <dbReference type="NCBI Taxonomy" id="40419"/>
    <lineage>
        <taxon>Eukaryota</taxon>
        <taxon>Fungi</taxon>
        <taxon>Dikarya</taxon>
        <taxon>Basidiomycota</taxon>
        <taxon>Agaricomycotina</taxon>
        <taxon>Agaricomycetes</taxon>
        <taxon>Russulales</taxon>
        <taxon>Auriscalpiaceae</taxon>
        <taxon>Auriscalpium</taxon>
    </lineage>
</organism>